<accession>A0A1T4RR52</accession>
<gene>
    <name evidence="1" type="ORF">SAMN04488132_11421</name>
</gene>
<evidence type="ECO:0000313" key="2">
    <source>
        <dbReference type="Proteomes" id="UP000190888"/>
    </source>
</evidence>
<evidence type="ECO:0000313" key="1">
    <source>
        <dbReference type="EMBL" id="SKA18444.1"/>
    </source>
</evidence>
<keyword evidence="2" id="KW-1185">Reference proteome</keyword>
<dbReference type="STRING" id="413434.SAMN04488132_11421"/>
<dbReference type="OrthoDB" id="9780310at2"/>
<dbReference type="SUPFAM" id="SSF117396">
    <property type="entry name" value="TM1631-like"/>
    <property type="match status" value="1"/>
</dbReference>
<sequence>MRKGKIHIGTSGWSYRHWKGKFYPAGLAAAAEFSYYCSIFKTVELNNSFYRIPDKETFINWRKKTPGDFLFAVKGGRYFTHLKKLKADRPALKDFFERAMHLGKKLGPVLFQLPPRWKCNVERLAGFLELLPEKIRCCFEFRDTSWYNEEVYKLLRSHNCAFCIYELAGHISPLTVTAGFVYVRLHGPGAKYQGSYPAETLQEWASRCLSWQRAGKDVYVYFDNDQEGYAAFNAVTFLQLVQ</sequence>
<dbReference type="InterPro" id="IPR002763">
    <property type="entry name" value="DUF72"/>
</dbReference>
<dbReference type="Pfam" id="PF01904">
    <property type="entry name" value="DUF72"/>
    <property type="match status" value="1"/>
</dbReference>
<name>A0A1T4RR52_9BACT</name>
<reference evidence="1 2" key="1">
    <citation type="submission" date="2017-02" db="EMBL/GenBank/DDBJ databases">
        <authorList>
            <person name="Peterson S.W."/>
        </authorList>
    </citation>
    <scope>NUCLEOTIDE SEQUENCE [LARGE SCALE GENOMIC DNA]</scope>
    <source>
        <strain evidence="1 2">DSM 22335</strain>
    </source>
</reference>
<protein>
    <submittedName>
        <fullName evidence="1">Uncharacterized conserved protein YecE, DUF72 family</fullName>
    </submittedName>
</protein>
<proteinExistence type="predicted"/>
<dbReference type="PANTHER" id="PTHR30348:SF4">
    <property type="entry name" value="DUF72 DOMAIN-CONTAINING PROTEIN"/>
    <property type="match status" value="1"/>
</dbReference>
<dbReference type="EMBL" id="FUWH01000014">
    <property type="protein sequence ID" value="SKA18444.1"/>
    <property type="molecule type" value="Genomic_DNA"/>
</dbReference>
<dbReference type="AlphaFoldDB" id="A0A1T4RR52"/>
<dbReference type="RefSeq" id="WP_078832732.1">
    <property type="nucleotide sequence ID" value="NZ_FUWH01000014.1"/>
</dbReference>
<organism evidence="1 2">
    <name type="scientific">Sediminibacterium ginsengisoli</name>
    <dbReference type="NCBI Taxonomy" id="413434"/>
    <lineage>
        <taxon>Bacteria</taxon>
        <taxon>Pseudomonadati</taxon>
        <taxon>Bacteroidota</taxon>
        <taxon>Chitinophagia</taxon>
        <taxon>Chitinophagales</taxon>
        <taxon>Chitinophagaceae</taxon>
        <taxon>Sediminibacterium</taxon>
    </lineage>
</organism>
<dbReference type="Proteomes" id="UP000190888">
    <property type="component" value="Unassembled WGS sequence"/>
</dbReference>
<dbReference type="Gene3D" id="3.20.20.410">
    <property type="entry name" value="Protein of unknown function UPF0759"/>
    <property type="match status" value="1"/>
</dbReference>
<dbReference type="InterPro" id="IPR036520">
    <property type="entry name" value="UPF0759_sf"/>
</dbReference>
<dbReference type="PANTHER" id="PTHR30348">
    <property type="entry name" value="UNCHARACTERIZED PROTEIN YECE"/>
    <property type="match status" value="1"/>
</dbReference>